<dbReference type="InterPro" id="IPR013783">
    <property type="entry name" value="Ig-like_fold"/>
</dbReference>
<gene>
    <name evidence="2" type="ORF">ERX37_08320</name>
</gene>
<dbReference type="Gene3D" id="2.60.40.10">
    <property type="entry name" value="Immunoglobulins"/>
    <property type="match status" value="1"/>
</dbReference>
<feature type="domain" description="YtkA-like" evidence="1">
    <location>
        <begin position="33"/>
        <end position="115"/>
    </location>
</feature>
<evidence type="ECO:0000313" key="3">
    <source>
        <dbReference type="Proteomes" id="UP000295328"/>
    </source>
</evidence>
<dbReference type="RefSeq" id="WP_133430214.1">
    <property type="nucleotide sequence ID" value="NZ_BMCC01000001.1"/>
</dbReference>
<protein>
    <recommendedName>
        <fullName evidence="1">YtkA-like domain-containing protein</fullName>
    </recommendedName>
</protein>
<evidence type="ECO:0000259" key="1">
    <source>
        <dbReference type="Pfam" id="PF13115"/>
    </source>
</evidence>
<reference evidence="2 3" key="1">
    <citation type="submission" date="2019-01" db="EMBL/GenBank/DDBJ databases">
        <title>Draft genome sequences of the type strains of six Macrococcus species.</title>
        <authorList>
            <person name="Mazhar S."/>
            <person name="Altermann E."/>
            <person name="Hill C."/>
            <person name="Mcauliffe O."/>
        </authorList>
    </citation>
    <scope>NUCLEOTIDE SEQUENCE [LARGE SCALE GENOMIC DNA]</scope>
    <source>
        <strain evidence="2 3">CCM4809</strain>
    </source>
</reference>
<dbReference type="Pfam" id="PF13115">
    <property type="entry name" value="YtkA"/>
    <property type="match status" value="1"/>
</dbReference>
<proteinExistence type="predicted"/>
<evidence type="ECO:0000313" key="2">
    <source>
        <dbReference type="EMBL" id="TDM01493.1"/>
    </source>
</evidence>
<dbReference type="PROSITE" id="PS51257">
    <property type="entry name" value="PROKAR_LIPOPROTEIN"/>
    <property type="match status" value="1"/>
</dbReference>
<dbReference type="OrthoDB" id="2679563at2"/>
<organism evidence="2 3">
    <name type="scientific">Macrococcus hajekii</name>
    <dbReference type="NCBI Taxonomy" id="198482"/>
    <lineage>
        <taxon>Bacteria</taxon>
        <taxon>Bacillati</taxon>
        <taxon>Bacillota</taxon>
        <taxon>Bacilli</taxon>
        <taxon>Bacillales</taxon>
        <taxon>Staphylococcaceae</taxon>
        <taxon>Macrococcus</taxon>
    </lineage>
</organism>
<dbReference type="Proteomes" id="UP000295328">
    <property type="component" value="Unassembled WGS sequence"/>
</dbReference>
<sequence>MKKLALILTAGLTLAACGQTQEKQNEKASAEESVQPVKVDLTVPEKGKVGEKVNLQAKVTQGGKAIDDADEVMFEIIKDGESDHSVKKMVKESKEGVYSLPYIFNEDDSYKVISHVTAKNQHTMPDKTIVIGDTKAATHEHEHHHEGSVHIMPITAEKNKEVNLMIHVEDKDGQAKKDLMTRLEVKQPDGTVKWVDLKETHDGQYEGTETFEQQGKYEVTAHAESKDGFHVHNDSIFTIK</sequence>
<keyword evidence="3" id="KW-1185">Reference proteome</keyword>
<dbReference type="InterPro" id="IPR032693">
    <property type="entry name" value="YtkA-like_dom"/>
</dbReference>
<name>A0A4R6BIM0_9STAP</name>
<comment type="caution">
    <text evidence="2">The sequence shown here is derived from an EMBL/GenBank/DDBJ whole genome shotgun (WGS) entry which is preliminary data.</text>
</comment>
<dbReference type="AlphaFoldDB" id="A0A4R6BIM0"/>
<dbReference type="EMBL" id="SCWE01000003">
    <property type="protein sequence ID" value="TDM01493.1"/>
    <property type="molecule type" value="Genomic_DNA"/>
</dbReference>
<accession>A0A4R6BIM0</accession>